<evidence type="ECO:0000256" key="1">
    <source>
        <dbReference type="ARBA" id="ARBA00007689"/>
    </source>
</evidence>
<dbReference type="RefSeq" id="WP_183970635.1">
    <property type="nucleotide sequence ID" value="NZ_BAABEW010000013.1"/>
</dbReference>
<comment type="caution">
    <text evidence="3">The sequence shown here is derived from an EMBL/GenBank/DDBJ whole genome shotgun (WGS) entry which is preliminary data.</text>
</comment>
<name>A0A7W8HKI5_9BURK</name>
<gene>
    <name evidence="3" type="ORF">HNQ70_003805</name>
</gene>
<evidence type="ECO:0000259" key="2">
    <source>
        <dbReference type="Pfam" id="PF03795"/>
    </source>
</evidence>
<comment type="similarity">
    <text evidence="1">Belongs to the YciI family.</text>
</comment>
<dbReference type="Pfam" id="PF03795">
    <property type="entry name" value="YCII"/>
    <property type="match status" value="1"/>
</dbReference>
<accession>A0A7W8HKI5</accession>
<dbReference type="AlphaFoldDB" id="A0A7W8HKI5"/>
<reference evidence="3 4" key="1">
    <citation type="submission" date="2020-08" db="EMBL/GenBank/DDBJ databases">
        <title>Genomic Encyclopedia of Type Strains, Phase IV (KMG-IV): sequencing the most valuable type-strain genomes for metagenomic binning, comparative biology and taxonomic classification.</title>
        <authorList>
            <person name="Goeker M."/>
        </authorList>
    </citation>
    <scope>NUCLEOTIDE SEQUENCE [LARGE SCALE GENOMIC DNA]</scope>
    <source>
        <strain evidence="3 4">DSM 29781</strain>
    </source>
</reference>
<dbReference type="PANTHER" id="PTHR35174:SF3">
    <property type="entry name" value="BLL7171 PROTEIN"/>
    <property type="match status" value="1"/>
</dbReference>
<keyword evidence="4" id="KW-1185">Reference proteome</keyword>
<evidence type="ECO:0000313" key="3">
    <source>
        <dbReference type="EMBL" id="MBB5273774.1"/>
    </source>
</evidence>
<sequence>MSYMLLILETPGQRATRTEAEGREAYAQMQRFGERLAAQGKLRAVESLASQSGAVRVTHAAGQPQVLDGPFAEAKEMVGGFFLLQDVTREEAIDLAHECPAAQWCTVEVRALAPCFDDSRA</sequence>
<dbReference type="EMBL" id="JACHGB010000008">
    <property type="protein sequence ID" value="MBB5273774.1"/>
    <property type="molecule type" value="Genomic_DNA"/>
</dbReference>
<dbReference type="PANTHER" id="PTHR35174">
    <property type="entry name" value="BLL7171 PROTEIN-RELATED"/>
    <property type="match status" value="1"/>
</dbReference>
<evidence type="ECO:0000313" key="4">
    <source>
        <dbReference type="Proteomes" id="UP000532440"/>
    </source>
</evidence>
<dbReference type="Proteomes" id="UP000532440">
    <property type="component" value="Unassembled WGS sequence"/>
</dbReference>
<dbReference type="InterPro" id="IPR011008">
    <property type="entry name" value="Dimeric_a/b-barrel"/>
</dbReference>
<feature type="domain" description="YCII-related" evidence="2">
    <location>
        <begin position="1"/>
        <end position="112"/>
    </location>
</feature>
<dbReference type="InterPro" id="IPR005545">
    <property type="entry name" value="YCII"/>
</dbReference>
<protein>
    <recommendedName>
        <fullName evidence="2">YCII-related domain-containing protein</fullName>
    </recommendedName>
</protein>
<dbReference type="SUPFAM" id="SSF54909">
    <property type="entry name" value="Dimeric alpha+beta barrel"/>
    <property type="match status" value="1"/>
</dbReference>
<proteinExistence type="inferred from homology"/>
<organism evidence="3 4">
    <name type="scientific">Quisquiliibacterium transsilvanicum</name>
    <dbReference type="NCBI Taxonomy" id="1549638"/>
    <lineage>
        <taxon>Bacteria</taxon>
        <taxon>Pseudomonadati</taxon>
        <taxon>Pseudomonadota</taxon>
        <taxon>Betaproteobacteria</taxon>
        <taxon>Burkholderiales</taxon>
        <taxon>Burkholderiaceae</taxon>
        <taxon>Quisquiliibacterium</taxon>
    </lineage>
</organism>
<dbReference type="Gene3D" id="3.30.70.1060">
    <property type="entry name" value="Dimeric alpha+beta barrel"/>
    <property type="match status" value="1"/>
</dbReference>